<evidence type="ECO:0000313" key="1">
    <source>
        <dbReference type="EMBL" id="GIX83008.1"/>
    </source>
</evidence>
<proteinExistence type="predicted"/>
<keyword evidence="2" id="KW-1185">Reference proteome</keyword>
<accession>A0AAV4NED4</accession>
<gene>
    <name evidence="1" type="ORF">CEXT_469311</name>
</gene>
<organism evidence="1 2">
    <name type="scientific">Caerostris extrusa</name>
    <name type="common">Bark spider</name>
    <name type="synonym">Caerostris bankana</name>
    <dbReference type="NCBI Taxonomy" id="172846"/>
    <lineage>
        <taxon>Eukaryota</taxon>
        <taxon>Metazoa</taxon>
        <taxon>Ecdysozoa</taxon>
        <taxon>Arthropoda</taxon>
        <taxon>Chelicerata</taxon>
        <taxon>Arachnida</taxon>
        <taxon>Araneae</taxon>
        <taxon>Araneomorphae</taxon>
        <taxon>Entelegynae</taxon>
        <taxon>Araneoidea</taxon>
        <taxon>Araneidae</taxon>
        <taxon>Caerostris</taxon>
    </lineage>
</organism>
<sequence>MIKDFITILINIYQHARLPYLKTHETFTPMTSIVCQTLTSLVLENDFFPSPFQYTNFTSLHPSRNHPSRHFIRTLIYPEKRKITGQPFIEATSSLRSIYGPIFYGRLTPPTESEDFLQPPSCLPHIIHSRTRHPKGVFMMLDLRS</sequence>
<name>A0AAV4NED4_CAEEX</name>
<dbReference type="AlphaFoldDB" id="A0AAV4NED4"/>
<reference evidence="1 2" key="1">
    <citation type="submission" date="2021-06" db="EMBL/GenBank/DDBJ databases">
        <title>Caerostris extrusa draft genome.</title>
        <authorList>
            <person name="Kono N."/>
            <person name="Arakawa K."/>
        </authorList>
    </citation>
    <scope>NUCLEOTIDE SEQUENCE [LARGE SCALE GENOMIC DNA]</scope>
</reference>
<comment type="caution">
    <text evidence="1">The sequence shown here is derived from an EMBL/GenBank/DDBJ whole genome shotgun (WGS) entry which is preliminary data.</text>
</comment>
<protein>
    <submittedName>
        <fullName evidence="1">Uncharacterized protein</fullName>
    </submittedName>
</protein>
<dbReference type="Proteomes" id="UP001054945">
    <property type="component" value="Unassembled WGS sequence"/>
</dbReference>
<dbReference type="EMBL" id="BPLR01003281">
    <property type="protein sequence ID" value="GIX83008.1"/>
    <property type="molecule type" value="Genomic_DNA"/>
</dbReference>
<evidence type="ECO:0000313" key="2">
    <source>
        <dbReference type="Proteomes" id="UP001054945"/>
    </source>
</evidence>